<dbReference type="KEGG" id="thb:N186_04985"/>
<gene>
    <name evidence="2" type="ORF">N186_04985</name>
</gene>
<dbReference type="eggNOG" id="arCOG00589">
    <property type="taxonomic scope" value="Archaea"/>
</dbReference>
<accession>S5ZE40</accession>
<keyword evidence="3" id="KW-1185">Reference proteome</keyword>
<sequence>MSDIVAFGSGYKGGTGKSVLSSLVGYTLAVNGRKVLLVDLGEYGSSTNLCLEEDPGPPYLSDFFWGKATWRDVIVESSYSSNLWIAPSSKEQGPIDAESLEYLLDNASKYVDYVILDLPSYPGTLLDPIVLLADIIVLVTNPDRLSILAVKNWISTRPFAKNNILKIPVLNKYHSLLHKWLDKMREEYGVVFPISFDPALTFTFTETIKEAYSLISKRTREEVMLLVQRINKPLLKVTG</sequence>
<evidence type="ECO:0000259" key="1">
    <source>
        <dbReference type="Pfam" id="PF13614"/>
    </source>
</evidence>
<dbReference type="HOGENOM" id="CLU_1159106_0_0_2"/>
<dbReference type="AlphaFoldDB" id="S5ZE40"/>
<dbReference type="OrthoDB" id="31168at2157"/>
<reference evidence="2 3" key="1">
    <citation type="journal article" date="2013" name="Genome Announc.">
        <title>Complete Genomic Sequence of 'Thermofilum adornatus' Strain 1910bT, a Hyperthermophilic Anaerobic Organotrophic Crenarchaeon.</title>
        <authorList>
            <person name="Dominova I.N."/>
            <person name="Kublanov I.V."/>
            <person name="Podosokorskaya O.A."/>
            <person name="Derbikova K.S."/>
            <person name="Patrushev M.V."/>
            <person name="Toshchakov S.V."/>
        </authorList>
    </citation>
    <scope>NUCLEOTIDE SEQUENCE [LARGE SCALE GENOMIC DNA]</scope>
    <source>
        <strain evidence="3">1910b</strain>
    </source>
</reference>
<protein>
    <recommendedName>
        <fullName evidence="1">AAA domain-containing protein</fullName>
    </recommendedName>
</protein>
<name>S5ZE40_9CREN</name>
<dbReference type="SUPFAM" id="SSF52540">
    <property type="entry name" value="P-loop containing nucleoside triphosphate hydrolases"/>
    <property type="match status" value="1"/>
</dbReference>
<organism evidence="2 3">
    <name type="scientific">Thermofilum adornatum</name>
    <dbReference type="NCBI Taxonomy" id="1365176"/>
    <lineage>
        <taxon>Archaea</taxon>
        <taxon>Thermoproteota</taxon>
        <taxon>Thermoprotei</taxon>
        <taxon>Thermofilales</taxon>
        <taxon>Thermofilaceae</taxon>
        <taxon>Thermofilum</taxon>
    </lineage>
</organism>
<dbReference type="Proteomes" id="UP000015543">
    <property type="component" value="Chromosome"/>
</dbReference>
<dbReference type="EMBL" id="CP006646">
    <property type="protein sequence ID" value="AGT35343.1"/>
    <property type="molecule type" value="Genomic_DNA"/>
</dbReference>
<dbReference type="InterPro" id="IPR027417">
    <property type="entry name" value="P-loop_NTPase"/>
</dbReference>
<dbReference type="InterPro" id="IPR050678">
    <property type="entry name" value="DNA_Partitioning_ATPase"/>
</dbReference>
<dbReference type="Gene3D" id="3.40.50.300">
    <property type="entry name" value="P-loop containing nucleotide triphosphate hydrolases"/>
    <property type="match status" value="1"/>
</dbReference>
<dbReference type="Pfam" id="PF13614">
    <property type="entry name" value="AAA_31"/>
    <property type="match status" value="1"/>
</dbReference>
<proteinExistence type="predicted"/>
<dbReference type="PANTHER" id="PTHR13696">
    <property type="entry name" value="P-LOOP CONTAINING NUCLEOSIDE TRIPHOSPHATE HYDROLASE"/>
    <property type="match status" value="1"/>
</dbReference>
<dbReference type="InterPro" id="IPR025669">
    <property type="entry name" value="AAA_dom"/>
</dbReference>
<dbReference type="PANTHER" id="PTHR13696:SF99">
    <property type="entry name" value="COBYRINIC ACID AC-DIAMIDE SYNTHASE"/>
    <property type="match status" value="1"/>
</dbReference>
<evidence type="ECO:0000313" key="3">
    <source>
        <dbReference type="Proteomes" id="UP000015543"/>
    </source>
</evidence>
<dbReference type="GeneID" id="16573641"/>
<evidence type="ECO:0000313" key="2">
    <source>
        <dbReference type="EMBL" id="AGT35343.1"/>
    </source>
</evidence>
<feature type="domain" description="AAA" evidence="1">
    <location>
        <begin position="11"/>
        <end position="156"/>
    </location>
</feature>
<dbReference type="RefSeq" id="WP_020962649.1">
    <property type="nucleotide sequence ID" value="NC_022093.1"/>
</dbReference>
<dbReference type="PATRIC" id="fig|1365176.7.peg.982"/>